<dbReference type="PANTHER" id="PTHR33099:SF14">
    <property type="entry name" value="PROLYL 4-HYDROXYLASE ALPHA SUBUNIT FE(2+) 2OG DIOXYGENASE DOMAIN-CONTAINING PROTEIN"/>
    <property type="match status" value="1"/>
</dbReference>
<organism evidence="3">
    <name type="scientific">Volvariella volvacea</name>
    <dbReference type="NCBI Taxonomy" id="36659"/>
    <lineage>
        <taxon>Eukaryota</taxon>
        <taxon>Fungi</taxon>
        <taxon>Dikarya</taxon>
        <taxon>Basidiomycota</taxon>
        <taxon>Agaricomycotina</taxon>
        <taxon>Agaricomycetes</taxon>
        <taxon>Agaricomycetidae</taxon>
        <taxon>Agaricales</taxon>
        <taxon>Pluteineae</taxon>
        <taxon>Pluteaceae</taxon>
        <taxon>Volvariella</taxon>
    </lineage>
</organism>
<accession>A0A0N9H469</accession>
<protein>
    <submittedName>
        <fullName evidence="3">Putative 2-oxoglutarate dependent oxygenase</fullName>
    </submittedName>
</protein>
<dbReference type="Pfam" id="PF13640">
    <property type="entry name" value="2OG-FeII_Oxy_3"/>
    <property type="match status" value="1"/>
</dbReference>
<sequence length="438" mass="49538">MKRDPTVESQIESIRAALTVSPPYCSGTATLDDLGGHLFYLCPGQGDESNFINLAKAKESQLQALTDACQLATFGLNNQDVYDESYRKARKMDTTHFVTRFDPVECGIMNFVKEQLLDPADHDKEIRGELYKLNVYDKGSFFKPHVDTPRGNDMFGSLVVVFPTPHQGGSLFLRHQGKEWRVDSNQLLSKTSEPCVVFIAFYSDIEHEVQVVSSGYRVTLTYNLYHGASQPRYSMTKAIDIRIPDEEQLYSLISTLMEDRTKVLPNGGYLGFGLQHKYPVPYDRNLSNVLLRRLKGVDEILRTICRRLSYSTSIQLIAENDEIMLPYAPELSTDEEITEDWVDYLSHCQVVVPVAGKENISNWRDDSDGGKELVWVVPPAGVTYIKEDYLHYGNEASVLTFYGEVCLIAKVPPPFRTDSEEECDNTSNESEGSEDEEE</sequence>
<reference evidence="3" key="1">
    <citation type="submission" date="2015-04" db="EMBL/GenBank/DDBJ databases">
        <title>The identification and expression analysis of assumed 2-OG dependent oxygenases in Volvariella volvacea.</title>
        <authorList>
            <person name="Xie B."/>
            <person name="Xie B.G."/>
        </authorList>
    </citation>
    <scope>NUCLEOTIDE SEQUENCE</scope>
</reference>
<dbReference type="InterPro" id="IPR044862">
    <property type="entry name" value="Pro_4_hyd_alph_FE2OG_OXY"/>
</dbReference>
<dbReference type="AlphaFoldDB" id="A0A0N9H469"/>
<proteinExistence type="predicted"/>
<feature type="domain" description="Prolyl 4-hydroxylase alpha subunit Fe(2+) 2OG dioxygenase" evidence="2">
    <location>
        <begin position="132"/>
        <end position="224"/>
    </location>
</feature>
<dbReference type="Gene3D" id="2.60.120.620">
    <property type="entry name" value="q2cbj1_9rhob like domain"/>
    <property type="match status" value="1"/>
</dbReference>
<dbReference type="EMBL" id="KR140084">
    <property type="protein sequence ID" value="ALF84907.1"/>
    <property type="molecule type" value="Genomic_DNA"/>
</dbReference>
<name>A0A0N9H469_9AGAR</name>
<feature type="region of interest" description="Disordered" evidence="1">
    <location>
        <begin position="416"/>
        <end position="438"/>
    </location>
</feature>
<dbReference type="PANTHER" id="PTHR33099">
    <property type="entry name" value="FE2OG DIOXYGENASE DOMAIN-CONTAINING PROTEIN"/>
    <property type="match status" value="1"/>
</dbReference>
<gene>
    <name evidence="3" type="primary">2ogo</name>
</gene>
<evidence type="ECO:0000256" key="1">
    <source>
        <dbReference type="SAM" id="MobiDB-lite"/>
    </source>
</evidence>
<evidence type="ECO:0000259" key="2">
    <source>
        <dbReference type="Pfam" id="PF13640"/>
    </source>
</evidence>
<evidence type="ECO:0000313" key="3">
    <source>
        <dbReference type="EMBL" id="ALF84907.1"/>
    </source>
</evidence>